<dbReference type="Pfam" id="PF07717">
    <property type="entry name" value="OB_NTP_bind"/>
    <property type="match status" value="1"/>
</dbReference>
<dbReference type="SMART" id="SM00490">
    <property type="entry name" value="HELICc"/>
    <property type="match status" value="1"/>
</dbReference>
<dbReference type="Gene3D" id="3.40.50.300">
    <property type="entry name" value="P-loop containing nucleotide triphosphate hydrolases"/>
    <property type="match status" value="2"/>
</dbReference>
<accession>A0A4Q9L7K1</accession>
<keyword evidence="3 7" id="KW-0347">Helicase</keyword>
<dbReference type="InterPro" id="IPR011545">
    <property type="entry name" value="DEAD/DEAH_box_helicase_dom"/>
</dbReference>
<dbReference type="CDD" id="cd17917">
    <property type="entry name" value="DEXHc_RHA-like"/>
    <property type="match status" value="1"/>
</dbReference>
<dbReference type="VEuPathDB" id="MicrosporidiaDB:CWI39_0990p0020"/>
<reference evidence="7 8" key="1">
    <citation type="submission" date="2017-12" db="EMBL/GenBank/DDBJ databases">
        <authorList>
            <person name="Pombert J.-F."/>
            <person name="Haag K.L."/>
            <person name="Ebert D."/>
        </authorList>
    </citation>
    <scope>NUCLEOTIDE SEQUENCE [LARGE SCALE GENOMIC DNA]</scope>
    <source>
        <strain evidence="7">IL-BN-2</strain>
    </source>
</reference>
<comment type="caution">
    <text evidence="7">The sequence shown here is derived from an EMBL/GenBank/DDBJ whole genome shotgun (WGS) entry which is preliminary data.</text>
</comment>
<dbReference type="SMART" id="SM00487">
    <property type="entry name" value="DEXDc"/>
    <property type="match status" value="1"/>
</dbReference>
<dbReference type="PANTHER" id="PTHR18934:SF99">
    <property type="entry name" value="ATP-DEPENDENT RNA HELICASE DHX37-RELATED"/>
    <property type="match status" value="1"/>
</dbReference>
<feature type="domain" description="Helicase ATP-binding" evidence="5">
    <location>
        <begin position="157"/>
        <end position="313"/>
    </location>
</feature>
<evidence type="ECO:0000313" key="7">
    <source>
        <dbReference type="EMBL" id="TBU03306.1"/>
    </source>
</evidence>
<dbReference type="CDD" id="cd18791">
    <property type="entry name" value="SF2_C_RHA"/>
    <property type="match status" value="1"/>
</dbReference>
<dbReference type="GO" id="GO:0005524">
    <property type="term" value="F:ATP binding"/>
    <property type="evidence" value="ECO:0007669"/>
    <property type="project" value="UniProtKB-KW"/>
</dbReference>
<dbReference type="InterPro" id="IPR007502">
    <property type="entry name" value="Helicase-assoc_dom"/>
</dbReference>
<keyword evidence="1" id="KW-0547">Nucleotide-binding</keyword>
<dbReference type="EMBL" id="PIXR01000990">
    <property type="protein sequence ID" value="TBU03306.1"/>
    <property type="molecule type" value="Genomic_DNA"/>
</dbReference>
<evidence type="ECO:0000256" key="3">
    <source>
        <dbReference type="ARBA" id="ARBA00022806"/>
    </source>
</evidence>
<protein>
    <submittedName>
        <fullName evidence="7">RNA helicase HrpA</fullName>
    </submittedName>
</protein>
<evidence type="ECO:0000256" key="2">
    <source>
        <dbReference type="ARBA" id="ARBA00022801"/>
    </source>
</evidence>
<dbReference type="Pfam" id="PF00270">
    <property type="entry name" value="DEAD"/>
    <property type="match status" value="1"/>
</dbReference>
<keyword evidence="2" id="KW-0378">Hydrolase</keyword>
<dbReference type="Pfam" id="PF21010">
    <property type="entry name" value="HA2_C"/>
    <property type="match status" value="1"/>
</dbReference>
<organism evidence="7 8">
    <name type="scientific">Hamiltosporidium magnivora</name>
    <dbReference type="NCBI Taxonomy" id="148818"/>
    <lineage>
        <taxon>Eukaryota</taxon>
        <taxon>Fungi</taxon>
        <taxon>Fungi incertae sedis</taxon>
        <taxon>Microsporidia</taxon>
        <taxon>Dubosqiidae</taxon>
        <taxon>Hamiltosporidium</taxon>
    </lineage>
</organism>
<dbReference type="GO" id="GO:0003723">
    <property type="term" value="F:RNA binding"/>
    <property type="evidence" value="ECO:0007669"/>
    <property type="project" value="TreeGrafter"/>
</dbReference>
<dbReference type="SUPFAM" id="SSF52540">
    <property type="entry name" value="P-loop containing nucleoside triphosphate hydrolases"/>
    <property type="match status" value="1"/>
</dbReference>
<dbReference type="Proteomes" id="UP000293045">
    <property type="component" value="Unassembled WGS sequence"/>
</dbReference>
<evidence type="ECO:0000256" key="1">
    <source>
        <dbReference type="ARBA" id="ARBA00022741"/>
    </source>
</evidence>
<dbReference type="Pfam" id="PF00271">
    <property type="entry name" value="Helicase_C"/>
    <property type="match status" value="1"/>
</dbReference>
<dbReference type="GO" id="GO:0016787">
    <property type="term" value="F:hydrolase activity"/>
    <property type="evidence" value="ECO:0007669"/>
    <property type="project" value="UniProtKB-KW"/>
</dbReference>
<dbReference type="VEuPathDB" id="MicrosporidiaDB:CWI36_0523p0020"/>
<evidence type="ECO:0000259" key="5">
    <source>
        <dbReference type="PROSITE" id="PS51192"/>
    </source>
</evidence>
<dbReference type="InterPro" id="IPR014001">
    <property type="entry name" value="Helicase_ATP-bd"/>
</dbReference>
<feature type="domain" description="Helicase C-terminal" evidence="6">
    <location>
        <begin position="338"/>
        <end position="506"/>
    </location>
</feature>
<dbReference type="InterPro" id="IPR011709">
    <property type="entry name" value="DEAD-box_helicase_OB_fold"/>
</dbReference>
<proteinExistence type="predicted"/>
<dbReference type="PROSITE" id="PS51194">
    <property type="entry name" value="HELICASE_CTER"/>
    <property type="match status" value="1"/>
</dbReference>
<gene>
    <name evidence="7" type="ORF">CWI39_0990p0020</name>
</gene>
<dbReference type="InterPro" id="IPR001650">
    <property type="entry name" value="Helicase_C-like"/>
</dbReference>
<dbReference type="Gene3D" id="1.20.120.1080">
    <property type="match status" value="1"/>
</dbReference>
<dbReference type="AlphaFoldDB" id="A0A4Q9L7K1"/>
<name>A0A4Q9L7K1_9MICR</name>
<dbReference type="SMART" id="SM00847">
    <property type="entry name" value="HA2"/>
    <property type="match status" value="1"/>
</dbReference>
<evidence type="ECO:0000256" key="4">
    <source>
        <dbReference type="ARBA" id="ARBA00022840"/>
    </source>
</evidence>
<dbReference type="InterPro" id="IPR027417">
    <property type="entry name" value="P-loop_NTPase"/>
</dbReference>
<keyword evidence="4" id="KW-0067">ATP-binding</keyword>
<sequence length="809" mass="95744">MDEFEKIYRLIKLSEFIREHLNVDDKTLTEYILHLLENNNLSEIESKLEMELIIKLKNFYCTIINNKNNIKSLTDDRNIINISSIKINNNLPLFIRKIKERYLHLDLNYRKLNGKNEDFSDEFTINKFENQLFSNETKEITSKENDLPIFEKKYEIINAIKRNSVVIIEGSTGCGKTTQLPQFLLPYYNKIVCTQPRRIAAISVAKSVSQQLRTHLGELVGYKIRFKNVTSRKTRIKFVTEGILLREIKNKRFLENDIIILDETHERSLNIDLLISYFRNNQSSKIKLIIMSATLNSYKFSRFFNDCPIIQIFAQRFPIQTNFLKYSCENHINETAKTIIEIHKNTKDGDILAFLTGKNEIDDVFVYLNTELNNIDMEKDSQPIIFKLYSGISKEYQQNVFEKYDRRKIILSTNIAETSITIPDLTYVIDCGFVKQKKYYKCDILETVKISKAQAIQRSGRVGRCKEGFVYRLYTENEYNEFLDEPIPESLRCDFSEVIISLLWLGIRNIFEFEMIDKPINEKIFKALEELYWLNGIEELNQDSRDLYKKGEPQIKLTDTGNKMAEIPLNIKYSKILIIGELLGVFEEVLIICCMLNVQNIYEEIRKNDKNFAIFLKVKENFSDEKGDHFSYLKIYKQCAMTDFSREFCKTNFLNYFSLKNVQKMIDQIKNQFLKFHKNHNFDYEKTDKLKRCYGKDELIIYSISCGFFRNVCKRSNFSYTTLDDKNEYFIHPSSVLYSETPDLIIYLDIITSKKQYMINCLKITPDILFKSSNNFYCISNEIKPLFNNRKEDQNYLKKPKIVYNRHKF</sequence>
<evidence type="ECO:0000259" key="6">
    <source>
        <dbReference type="PROSITE" id="PS51194"/>
    </source>
</evidence>
<dbReference type="GO" id="GO:0004386">
    <property type="term" value="F:helicase activity"/>
    <property type="evidence" value="ECO:0007669"/>
    <property type="project" value="UniProtKB-KW"/>
</dbReference>
<dbReference type="PROSITE" id="PS51192">
    <property type="entry name" value="HELICASE_ATP_BIND_1"/>
    <property type="match status" value="1"/>
</dbReference>
<evidence type="ECO:0000313" key="8">
    <source>
        <dbReference type="Proteomes" id="UP000293045"/>
    </source>
</evidence>
<dbReference type="PANTHER" id="PTHR18934">
    <property type="entry name" value="ATP-DEPENDENT RNA HELICASE"/>
    <property type="match status" value="1"/>
</dbReference>